<keyword evidence="2" id="KW-0472">Membrane</keyword>
<feature type="region of interest" description="Disordered" evidence="1">
    <location>
        <begin position="826"/>
        <end position="851"/>
    </location>
</feature>
<feature type="region of interest" description="Disordered" evidence="1">
    <location>
        <begin position="1"/>
        <end position="25"/>
    </location>
</feature>
<feature type="transmembrane region" description="Helical" evidence="2">
    <location>
        <begin position="1263"/>
        <end position="1282"/>
    </location>
</feature>
<dbReference type="Proteomes" id="UP000028545">
    <property type="component" value="Unassembled WGS sequence"/>
</dbReference>
<feature type="compositionally biased region" description="Acidic residues" evidence="1">
    <location>
        <begin position="836"/>
        <end position="848"/>
    </location>
</feature>
<feature type="region of interest" description="Disordered" evidence="1">
    <location>
        <begin position="422"/>
        <end position="441"/>
    </location>
</feature>
<feature type="compositionally biased region" description="Basic and acidic residues" evidence="1">
    <location>
        <begin position="73"/>
        <end position="84"/>
    </location>
</feature>
<protein>
    <submittedName>
        <fullName evidence="3">Uncharacterized protein</fullName>
    </submittedName>
</protein>
<name>A0A084GCC2_PSEDA</name>
<feature type="compositionally biased region" description="Basic and acidic residues" evidence="1">
    <location>
        <begin position="956"/>
        <end position="968"/>
    </location>
</feature>
<dbReference type="VEuPathDB" id="FungiDB:SAPIO_CDS2370"/>
<dbReference type="HOGENOM" id="CLU_262826_0_0_1"/>
<feature type="region of interest" description="Disordered" evidence="1">
    <location>
        <begin position="884"/>
        <end position="981"/>
    </location>
</feature>
<feature type="transmembrane region" description="Helical" evidence="2">
    <location>
        <begin position="1232"/>
        <end position="1251"/>
    </location>
</feature>
<proteinExistence type="predicted"/>
<feature type="compositionally biased region" description="Polar residues" evidence="1">
    <location>
        <begin position="1000"/>
        <end position="1015"/>
    </location>
</feature>
<gene>
    <name evidence="3" type="ORF">SAPIO_CDS2370</name>
</gene>
<reference evidence="3 4" key="1">
    <citation type="journal article" date="2014" name="Genome Announc.">
        <title>Draft genome sequence of the pathogenic fungus Scedosporium apiospermum.</title>
        <authorList>
            <person name="Vandeputte P."/>
            <person name="Ghamrawi S."/>
            <person name="Rechenmann M."/>
            <person name="Iltis A."/>
            <person name="Giraud S."/>
            <person name="Fleury M."/>
            <person name="Thornton C."/>
            <person name="Delhaes L."/>
            <person name="Meyer W."/>
            <person name="Papon N."/>
            <person name="Bouchara J.P."/>
        </authorList>
    </citation>
    <scope>NUCLEOTIDE SEQUENCE [LARGE SCALE GENOMIC DNA]</scope>
    <source>
        <strain evidence="3 4">IHEM 14462</strain>
    </source>
</reference>
<evidence type="ECO:0000313" key="4">
    <source>
        <dbReference type="Proteomes" id="UP000028545"/>
    </source>
</evidence>
<evidence type="ECO:0000256" key="2">
    <source>
        <dbReference type="SAM" id="Phobius"/>
    </source>
</evidence>
<dbReference type="EMBL" id="JOWA01000086">
    <property type="protein sequence ID" value="KEZ44984.1"/>
    <property type="molecule type" value="Genomic_DNA"/>
</dbReference>
<evidence type="ECO:0000256" key="1">
    <source>
        <dbReference type="SAM" id="MobiDB-lite"/>
    </source>
</evidence>
<feature type="compositionally biased region" description="Polar residues" evidence="1">
    <location>
        <begin position="886"/>
        <end position="901"/>
    </location>
</feature>
<feature type="region of interest" description="Disordered" evidence="1">
    <location>
        <begin position="599"/>
        <end position="648"/>
    </location>
</feature>
<dbReference type="RefSeq" id="XP_016644783.1">
    <property type="nucleotide sequence ID" value="XM_016785407.1"/>
</dbReference>
<feature type="compositionally biased region" description="Polar residues" evidence="1">
    <location>
        <begin position="1"/>
        <end position="14"/>
    </location>
</feature>
<feature type="compositionally biased region" description="Low complexity" evidence="1">
    <location>
        <begin position="1016"/>
        <end position="1054"/>
    </location>
</feature>
<keyword evidence="2" id="KW-0812">Transmembrane</keyword>
<feature type="compositionally biased region" description="Basic and acidic residues" evidence="1">
    <location>
        <begin position="508"/>
        <end position="528"/>
    </location>
</feature>
<evidence type="ECO:0000313" key="3">
    <source>
        <dbReference type="EMBL" id="KEZ44984.1"/>
    </source>
</evidence>
<feature type="region of interest" description="Disordered" evidence="1">
    <location>
        <begin position="38"/>
        <end position="307"/>
    </location>
</feature>
<feature type="region of interest" description="Disordered" evidence="1">
    <location>
        <begin position="698"/>
        <end position="723"/>
    </location>
</feature>
<keyword evidence="4" id="KW-1185">Reference proteome</keyword>
<feature type="region of interest" description="Disordered" evidence="1">
    <location>
        <begin position="456"/>
        <end position="528"/>
    </location>
</feature>
<keyword evidence="2" id="KW-1133">Transmembrane helix</keyword>
<organism evidence="3 4">
    <name type="scientific">Pseudallescheria apiosperma</name>
    <name type="common">Scedosporium apiospermum</name>
    <dbReference type="NCBI Taxonomy" id="563466"/>
    <lineage>
        <taxon>Eukaryota</taxon>
        <taxon>Fungi</taxon>
        <taxon>Dikarya</taxon>
        <taxon>Ascomycota</taxon>
        <taxon>Pezizomycotina</taxon>
        <taxon>Sordariomycetes</taxon>
        <taxon>Hypocreomycetidae</taxon>
        <taxon>Microascales</taxon>
        <taxon>Microascaceae</taxon>
        <taxon>Scedosporium</taxon>
    </lineage>
</organism>
<feature type="compositionally biased region" description="Basic and acidic residues" evidence="1">
    <location>
        <begin position="915"/>
        <end position="942"/>
    </location>
</feature>
<feature type="region of interest" description="Disordered" evidence="1">
    <location>
        <begin position="1000"/>
        <end position="1064"/>
    </location>
</feature>
<feature type="compositionally biased region" description="Pro residues" evidence="1">
    <location>
        <begin position="203"/>
        <end position="228"/>
    </location>
</feature>
<dbReference type="GeneID" id="27721442"/>
<dbReference type="OrthoDB" id="409136at2759"/>
<feature type="compositionally biased region" description="Low complexity" evidence="1">
    <location>
        <begin position="241"/>
        <end position="256"/>
    </location>
</feature>
<feature type="compositionally biased region" description="Low complexity" evidence="1">
    <location>
        <begin position="124"/>
        <end position="134"/>
    </location>
</feature>
<sequence length="1284" mass="141517">MSQSEPPQEGKTTSPPRPAAYYITSGEPVGRVVQYRTTKKGQAGANDRSPVELEGRIGSTPKAVTRGARGARRIVERSGSEDARPIVGECEEFEGPPTVANSAVLPEPEPVVETNDRNDDDWYPPSRRTPPGRSRPNHESSRAAMTTQLTHFRPNGPAAYPTEDPETASRKRVTFGDKMPVVIPPPPWPQAHARPRPSLHPQVPLPPSRPPPPVAPPAAAQPPVPPIETVPGKSVPNSNRTSFTSSTDSGYSSAHTASSRSLPSQKRRKSSSFDSTEAVVTYDDTDPEPFEIYHASLPDAPDERDPHDPSYDVEIASSRKRLLSRWNRPTVPDLERTVYGHEQLPYIWDPRYPEGLSSIQRRDRLEEGEVYVPPSEVYSHGSVGRQSEIELESSEDGNVTIKLSGGAVIKVGDNEIKCEDGGRLTIRNPGKTAGNLPTPRLERMPERRPQVYNYNCRQDRSPFEPSTENPWQHTARRANQPELSRSRSTPMWLSDWSNPTGRVGQDQEPAHLRGEDHRNLKPTHVRGDSPDGWGIAAYVTEREKYHEEARHAQSYQKQGSAEKLKAEVPGPRPIHVHPQPAHLPLLGRTRNVHYTRHAGLSLGTEKNPSTGLFARRNRVPHRSGDNSALHPPRLVPEAQPSLVPPKKRPLVFNDRTVASSRAFWGDGPGYTRPRSEHGLAHSTAVLDEFSTGERPIVSPFIKRPPSMDANSATDSDGSGEVPDHLKIGEVERAVRLLCSRGELKDVFEVAWSLVSEKTFESNVERLLCQYGKDLAAEASNELEYNVADIVVASAPRIVDQVWAVAHPDNGHRKLAEAKGITDYSKLGKTAHREVEDSQSETEGNDDDSPLNRAKQFMTTSQAHQKLRDGLRTWLKIPKDSDVLRSPRTSLHTLPTPGSETTEGGAADSSLSSNDSPKDDLAESVRSGLDMDRKDLELNKATEESELMTSRQEDEDDRRTSVDDDCGKDQEEDMSESAGTVCGKRLSIEVPESDVDATTQFAQQAAGSSHSRTVSATRSDGGTVSSSSESVRSSPSRFDSADSTTLSTAPSTAPSEGNGLQLPNHPLGTKRYLLLCANSSMTRTRMRNVDLTNVGHDEVLFHKIREAYREMRYLRYGNPFVIPKTMQYVKFELIVRQRSGECVGNLESDSIPPIKEVYSGRYSYQPCPPDIGKLPMHPDVFMHSFLEPGDHTGCLAVERLPKKMHRELSCNGDPTCLPVGWGIYITEGFNWKLIQRVIICAIVVTTALVLVWSITNGDVQGGTGIGSFCVAVVALLAAVLSWSSD</sequence>
<feature type="compositionally biased region" description="Polar residues" evidence="1">
    <location>
        <begin position="481"/>
        <end position="500"/>
    </location>
</feature>
<accession>A0A084GCC2</accession>
<dbReference type="KEGG" id="sapo:SAPIO_CDS2370"/>
<comment type="caution">
    <text evidence="3">The sequence shown here is derived from an EMBL/GenBank/DDBJ whole genome shotgun (WGS) entry which is preliminary data.</text>
</comment>